<dbReference type="InterPro" id="IPR043502">
    <property type="entry name" value="DNA/RNA_pol_sf"/>
</dbReference>
<evidence type="ECO:0000256" key="1">
    <source>
        <dbReference type="SAM" id="MobiDB-lite"/>
    </source>
</evidence>
<reference evidence="3 4" key="1">
    <citation type="submission" date="2020-04" db="EMBL/GenBank/DDBJ databases">
        <authorList>
            <person name="Alioto T."/>
            <person name="Alioto T."/>
            <person name="Gomez Garrido J."/>
        </authorList>
    </citation>
    <scope>NUCLEOTIDE SEQUENCE [LARGE SCALE GENOMIC DNA]</scope>
</reference>
<dbReference type="GO" id="GO:0003824">
    <property type="term" value="F:catalytic activity"/>
    <property type="evidence" value="ECO:0007669"/>
    <property type="project" value="InterPro"/>
</dbReference>
<dbReference type="InterPro" id="IPR036691">
    <property type="entry name" value="Endo/exonu/phosph_ase_sf"/>
</dbReference>
<dbReference type="PANTHER" id="PTHR33332">
    <property type="entry name" value="REVERSE TRANSCRIPTASE DOMAIN-CONTAINING PROTEIN"/>
    <property type="match status" value="1"/>
</dbReference>
<accession>A0A8S1DYE2</accession>
<name>A0A8S1DYE2_9INSE</name>
<dbReference type="SUPFAM" id="SSF56672">
    <property type="entry name" value="DNA/RNA polymerases"/>
    <property type="match status" value="1"/>
</dbReference>
<dbReference type="AlphaFoldDB" id="A0A8S1DYE2"/>
<dbReference type="Gene3D" id="3.60.10.10">
    <property type="entry name" value="Endonuclease/exonuclease/phosphatase"/>
    <property type="match status" value="1"/>
</dbReference>
<evidence type="ECO:0000259" key="2">
    <source>
        <dbReference type="PROSITE" id="PS50878"/>
    </source>
</evidence>
<dbReference type="SUPFAM" id="SSF56219">
    <property type="entry name" value="DNase I-like"/>
    <property type="match status" value="1"/>
</dbReference>
<dbReference type="Pfam" id="PF03372">
    <property type="entry name" value="Exo_endo_phos"/>
    <property type="match status" value="1"/>
</dbReference>
<sequence length="677" mass="76339">MNDSFWSLPPPPPSPPSTRIFPRQADKNAVTFICFNARSLKDRKKTADVLSLLTAHDADVCAINETWLSPDVHNYEVLPRDYVVLRKDRLGGRRPAGGVALAIRPHLQPKRLQQLEGQAEIVWAQIKANSLRFLVGSAYRRPNADTGYNAALLESLELAAAEQHNYDGCFLMGDFNLSVSWLLEPPRAHAAPADDFLSAFTTMALKQHIKSPTRTTENSENILDLFLSDVPELVAAANVVCGISDHDALSVTLSAYQHYVSCGKTLERIVRDRTVEYLEKEEVIPSCQHGFREKRSCTTLLTGTIDNWTAALDEASGTHIHAVFLDWSKAFDKVSHPRLLSKLQYYGIKGQLLKWYESFLVGRTQFVKFGGESSEPCEVASGVVQGSVLGPLLFNIFVADLPEMVTNSTLVQYADDATIYKEIRCQEDADALQEDLYNIDVWCSNNGMTLNAKKCKIMDITRARVPLQFVYTLGASVLEYVHKERMLGVHISSDLRWHEHTDIVRAKAARNLGFAARNLRGCTPRVKRVAYLTLVRPVMTFGLPAWHPTTQDNVNRLERVQKRAVHFIYGRNPPPANEQKIMPFPMLLRYNDLIFFKKCECGETDFNARARIIEGRVLRGDSGQHPRLQPPPTRSVLGQRAFSFRVVKPWNDLPPALKDCNAAQFPALLKQHMWQEF</sequence>
<dbReference type="OrthoDB" id="426210at2759"/>
<gene>
    <name evidence="3" type="ORF">CLODIP_2_CD02013</name>
</gene>
<dbReference type="CDD" id="cd01650">
    <property type="entry name" value="RT_nLTR_like"/>
    <property type="match status" value="1"/>
</dbReference>
<evidence type="ECO:0000313" key="4">
    <source>
        <dbReference type="Proteomes" id="UP000494165"/>
    </source>
</evidence>
<dbReference type="Pfam" id="PF00078">
    <property type="entry name" value="RVT_1"/>
    <property type="match status" value="1"/>
</dbReference>
<proteinExistence type="predicted"/>
<organism evidence="3 4">
    <name type="scientific">Cloeon dipterum</name>
    <dbReference type="NCBI Taxonomy" id="197152"/>
    <lineage>
        <taxon>Eukaryota</taxon>
        <taxon>Metazoa</taxon>
        <taxon>Ecdysozoa</taxon>
        <taxon>Arthropoda</taxon>
        <taxon>Hexapoda</taxon>
        <taxon>Insecta</taxon>
        <taxon>Pterygota</taxon>
        <taxon>Palaeoptera</taxon>
        <taxon>Ephemeroptera</taxon>
        <taxon>Pisciforma</taxon>
        <taxon>Baetidae</taxon>
        <taxon>Cloeon</taxon>
    </lineage>
</organism>
<dbReference type="InterPro" id="IPR000477">
    <property type="entry name" value="RT_dom"/>
</dbReference>
<dbReference type="InterPro" id="IPR005135">
    <property type="entry name" value="Endo/exonuclease/phosphatase"/>
</dbReference>
<evidence type="ECO:0000313" key="3">
    <source>
        <dbReference type="EMBL" id="CAB3385198.1"/>
    </source>
</evidence>
<comment type="caution">
    <text evidence="3">The sequence shown here is derived from an EMBL/GenBank/DDBJ whole genome shotgun (WGS) entry which is preliminary data.</text>
</comment>
<dbReference type="EMBL" id="CADEPI010000399">
    <property type="protein sequence ID" value="CAB3385198.1"/>
    <property type="molecule type" value="Genomic_DNA"/>
</dbReference>
<dbReference type="GO" id="GO:0071897">
    <property type="term" value="P:DNA biosynthetic process"/>
    <property type="evidence" value="ECO:0007669"/>
    <property type="project" value="UniProtKB-ARBA"/>
</dbReference>
<feature type="region of interest" description="Disordered" evidence="1">
    <location>
        <begin position="1"/>
        <end position="21"/>
    </location>
</feature>
<keyword evidence="4" id="KW-1185">Reference proteome</keyword>
<dbReference type="PROSITE" id="PS50878">
    <property type="entry name" value="RT_POL"/>
    <property type="match status" value="1"/>
</dbReference>
<dbReference type="Proteomes" id="UP000494165">
    <property type="component" value="Unassembled WGS sequence"/>
</dbReference>
<feature type="domain" description="Reverse transcriptase" evidence="2">
    <location>
        <begin position="211"/>
        <end position="477"/>
    </location>
</feature>
<protein>
    <recommendedName>
        <fullName evidence="2">Reverse transcriptase domain-containing protein</fullName>
    </recommendedName>
</protein>